<dbReference type="Pfam" id="PF03358">
    <property type="entry name" value="FMN_red"/>
    <property type="match status" value="1"/>
</dbReference>
<dbReference type="PANTHER" id="PTHR43408:SF1">
    <property type="entry name" value="FMN REDUCTASE (NADPH)"/>
    <property type="match status" value="1"/>
</dbReference>
<evidence type="ECO:0000313" key="5">
    <source>
        <dbReference type="EMBL" id="CAB4754160.1"/>
    </source>
</evidence>
<accession>A0A6J6U2J5</accession>
<gene>
    <name evidence="5" type="ORF">UFOPK2761_02180</name>
</gene>
<feature type="domain" description="NADPH-dependent FMN reductase-like" evidence="4">
    <location>
        <begin position="12"/>
        <end position="150"/>
    </location>
</feature>
<name>A0A6J6U2J5_9ZZZZ</name>
<dbReference type="EMBL" id="CAEZYQ010000017">
    <property type="protein sequence ID" value="CAB4754160.1"/>
    <property type="molecule type" value="Genomic_DNA"/>
</dbReference>
<reference evidence="5" key="1">
    <citation type="submission" date="2020-05" db="EMBL/GenBank/DDBJ databases">
        <authorList>
            <person name="Chiriac C."/>
            <person name="Salcher M."/>
            <person name="Ghai R."/>
            <person name="Kavagutti S V."/>
        </authorList>
    </citation>
    <scope>NUCLEOTIDE SEQUENCE</scope>
</reference>
<dbReference type="PANTHER" id="PTHR43408">
    <property type="entry name" value="FMN REDUCTASE (NADPH)"/>
    <property type="match status" value="1"/>
</dbReference>
<dbReference type="SUPFAM" id="SSF52218">
    <property type="entry name" value="Flavoproteins"/>
    <property type="match status" value="1"/>
</dbReference>
<organism evidence="5">
    <name type="scientific">freshwater metagenome</name>
    <dbReference type="NCBI Taxonomy" id="449393"/>
    <lineage>
        <taxon>unclassified sequences</taxon>
        <taxon>metagenomes</taxon>
        <taxon>ecological metagenomes</taxon>
    </lineage>
</organism>
<evidence type="ECO:0000256" key="2">
    <source>
        <dbReference type="ARBA" id="ARBA00022643"/>
    </source>
</evidence>
<dbReference type="InterPro" id="IPR029039">
    <property type="entry name" value="Flavoprotein-like_sf"/>
</dbReference>
<proteinExistence type="predicted"/>
<keyword evidence="3" id="KW-0560">Oxidoreductase</keyword>
<dbReference type="Gene3D" id="3.40.50.360">
    <property type="match status" value="1"/>
</dbReference>
<keyword evidence="2" id="KW-0288">FMN</keyword>
<keyword evidence="1" id="KW-0285">Flavoprotein</keyword>
<protein>
    <submittedName>
        <fullName evidence="5">Unannotated protein</fullName>
    </submittedName>
</protein>
<evidence type="ECO:0000259" key="4">
    <source>
        <dbReference type="Pfam" id="PF03358"/>
    </source>
</evidence>
<sequence length="197" mass="20853">MPERPTHHRPPRTAVVVGNPKPASRTLAAATLLTQELTGREPDLVVDLAVLGGELLDWSSQRVLDLVATLGEADLVVVASPTYKGAYTGLLKLFLDRFAAGEGLRGLAVPLMLGGSPAHALAPELLLRPVLTELGAQVPGRGLYVLDSQHDDPATYAAWLRANREPVLAELARRRPVVAAPSFPTPIATPATTLEAS</sequence>
<evidence type="ECO:0000256" key="1">
    <source>
        <dbReference type="ARBA" id="ARBA00022630"/>
    </source>
</evidence>
<dbReference type="GO" id="GO:0016491">
    <property type="term" value="F:oxidoreductase activity"/>
    <property type="evidence" value="ECO:0007669"/>
    <property type="project" value="UniProtKB-KW"/>
</dbReference>
<dbReference type="InterPro" id="IPR005025">
    <property type="entry name" value="FMN_Rdtase-like_dom"/>
</dbReference>
<dbReference type="AlphaFoldDB" id="A0A6J6U2J5"/>
<evidence type="ECO:0000256" key="3">
    <source>
        <dbReference type="ARBA" id="ARBA00023002"/>
    </source>
</evidence>
<dbReference type="InterPro" id="IPR051814">
    <property type="entry name" value="NAD(P)H-dep_FMN_reductase"/>
</dbReference>